<evidence type="ECO:0000256" key="2">
    <source>
        <dbReference type="ARBA" id="ARBA00022692"/>
    </source>
</evidence>
<keyword evidence="4 5" id="KW-0472">Membrane</keyword>
<keyword evidence="3 5" id="KW-1133">Transmembrane helix</keyword>
<evidence type="ECO:0000256" key="5">
    <source>
        <dbReference type="SAM" id="Phobius"/>
    </source>
</evidence>
<dbReference type="Gene3D" id="1.20.120.1630">
    <property type="match status" value="1"/>
</dbReference>
<feature type="domain" description="NnrU" evidence="6">
    <location>
        <begin position="9"/>
        <end position="217"/>
    </location>
</feature>
<dbReference type="Proteomes" id="UP001526246">
    <property type="component" value="Unassembled WGS sequence"/>
</dbReference>
<proteinExistence type="predicted"/>
<evidence type="ECO:0000259" key="6">
    <source>
        <dbReference type="Pfam" id="PF07298"/>
    </source>
</evidence>
<keyword evidence="2 5" id="KW-0812">Transmembrane</keyword>
<feature type="transmembrane region" description="Helical" evidence="5">
    <location>
        <begin position="72"/>
        <end position="93"/>
    </location>
</feature>
<comment type="subcellular location">
    <subcellularLocation>
        <location evidence="1">Membrane</location>
        <topology evidence="1">Multi-pass membrane protein</topology>
    </subcellularLocation>
</comment>
<keyword evidence="8" id="KW-1185">Reference proteome</keyword>
<evidence type="ECO:0000313" key="7">
    <source>
        <dbReference type="EMBL" id="MCW3797557.1"/>
    </source>
</evidence>
<gene>
    <name evidence="7" type="ORF">OMW55_07045</name>
</gene>
<dbReference type="InterPro" id="IPR009915">
    <property type="entry name" value="NnrU_dom"/>
</dbReference>
<protein>
    <submittedName>
        <fullName evidence="7">NnrU family protein</fullName>
    </submittedName>
</protein>
<evidence type="ECO:0000256" key="4">
    <source>
        <dbReference type="ARBA" id="ARBA00023136"/>
    </source>
</evidence>
<feature type="transmembrane region" description="Helical" evidence="5">
    <location>
        <begin position="142"/>
        <end position="159"/>
    </location>
</feature>
<dbReference type="RefSeq" id="WP_264881844.1">
    <property type="nucleotide sequence ID" value="NZ_JAPDOB010000001.1"/>
</dbReference>
<feature type="transmembrane region" description="Helical" evidence="5">
    <location>
        <begin position="188"/>
        <end position="209"/>
    </location>
</feature>
<reference evidence="7 8" key="1">
    <citation type="submission" date="2022-10" db="EMBL/GenBank/DDBJ databases">
        <title>Sphingomonas sp.</title>
        <authorList>
            <person name="Jin C."/>
        </authorList>
    </citation>
    <scope>NUCLEOTIDE SEQUENCE [LARGE SCALE GENOMIC DNA]</scope>
    <source>
        <strain evidence="7 8">BN140010</strain>
    </source>
</reference>
<organism evidence="7 8">
    <name type="scientific">Sphingomonas arvum</name>
    <dbReference type="NCBI Taxonomy" id="2992113"/>
    <lineage>
        <taxon>Bacteria</taxon>
        <taxon>Pseudomonadati</taxon>
        <taxon>Pseudomonadota</taxon>
        <taxon>Alphaproteobacteria</taxon>
        <taxon>Sphingomonadales</taxon>
        <taxon>Sphingomonadaceae</taxon>
        <taxon>Sphingomonas</taxon>
    </lineage>
</organism>
<feature type="transmembrane region" description="Helical" evidence="5">
    <location>
        <begin position="114"/>
        <end position="136"/>
    </location>
</feature>
<dbReference type="Pfam" id="PF07298">
    <property type="entry name" value="NnrU"/>
    <property type="match status" value="1"/>
</dbReference>
<dbReference type="EMBL" id="JAPDOB010000001">
    <property type="protein sequence ID" value="MCW3797557.1"/>
    <property type="molecule type" value="Genomic_DNA"/>
</dbReference>
<comment type="caution">
    <text evidence="7">The sequence shown here is derived from an EMBL/GenBank/DDBJ whole genome shotgun (WGS) entry which is preliminary data.</text>
</comment>
<evidence type="ECO:0000313" key="8">
    <source>
        <dbReference type="Proteomes" id="UP001526246"/>
    </source>
</evidence>
<sequence>MSGTGAVALFAALFVGTHLLMSHPLREPLAGRLGARGFQAAYSAVSFATFIPMVLARRNTGPQPWLWQPGEALWWIAALLMLVASVLLVGSFVRNPAMVTMQQHDAVIGRPSGVFRITRHPMMWSFALWAIAHLLVHPEPSAMVIAVAVLVLALVGSAGQEAKKRRQLGDRWANWVAQTSFLPFARGVAFPGWFAIIGGIALFVAATWLHPIPVGVWRWLG</sequence>
<accession>A0ABT3JEQ7</accession>
<evidence type="ECO:0000256" key="3">
    <source>
        <dbReference type="ARBA" id="ARBA00022989"/>
    </source>
</evidence>
<evidence type="ECO:0000256" key="1">
    <source>
        <dbReference type="ARBA" id="ARBA00004141"/>
    </source>
</evidence>
<name>A0ABT3JEQ7_9SPHN</name>